<reference evidence="2 3" key="1">
    <citation type="submission" date="2024-03" db="EMBL/GenBank/DDBJ databases">
        <title>Pseudoalteromonas qingdaonensis sp. nov., isolated from the intestines of marine benthic organisms.</title>
        <authorList>
            <person name="Lin X."/>
            <person name="Fang S."/>
            <person name="Hu X."/>
        </authorList>
    </citation>
    <scope>NUCLEOTIDE SEQUENCE [LARGE SCALE GENOMIC DNA]</scope>
    <source>
        <strain evidence="2 3">YIC-827</strain>
    </source>
</reference>
<evidence type="ECO:0000313" key="3">
    <source>
        <dbReference type="Proteomes" id="UP001447008"/>
    </source>
</evidence>
<dbReference type="RefSeq" id="WP_342676898.1">
    <property type="nucleotide sequence ID" value="NZ_JBCGCU010000004.1"/>
</dbReference>
<accession>A0ABU9MU32</accession>
<gene>
    <name evidence="2" type="ORF">WCN91_05070</name>
</gene>
<dbReference type="SUPFAM" id="SSF49503">
    <property type="entry name" value="Cupredoxins"/>
    <property type="match status" value="1"/>
</dbReference>
<protein>
    <submittedName>
        <fullName evidence="2">Cupredoxin domain-containing protein</fullName>
    </submittedName>
</protein>
<name>A0ABU9MU32_9GAMM</name>
<dbReference type="EMBL" id="JBCGCU010000004">
    <property type="protein sequence ID" value="MEM0514799.1"/>
    <property type="molecule type" value="Genomic_DNA"/>
</dbReference>
<dbReference type="InterPro" id="IPR008972">
    <property type="entry name" value="Cupredoxin"/>
</dbReference>
<dbReference type="Pfam" id="PF13473">
    <property type="entry name" value="Cupredoxin_1"/>
    <property type="match status" value="1"/>
</dbReference>
<dbReference type="InterPro" id="IPR028096">
    <property type="entry name" value="EfeO_Cupredoxin"/>
</dbReference>
<proteinExistence type="predicted"/>
<keyword evidence="3" id="KW-1185">Reference proteome</keyword>
<evidence type="ECO:0000313" key="2">
    <source>
        <dbReference type="EMBL" id="MEM0514799.1"/>
    </source>
</evidence>
<comment type="caution">
    <text evidence="2">The sequence shown here is derived from an EMBL/GenBank/DDBJ whole genome shotgun (WGS) entry which is preliminary data.</text>
</comment>
<dbReference type="Proteomes" id="UP001447008">
    <property type="component" value="Unassembled WGS sequence"/>
</dbReference>
<sequence length="112" mass="12893">MQRLIWILLLLSMPTFAELKEFKLVLKDHLFYPARMEVPSGEKIRLLVHNLDGDPEEFDSFDLNREKVLFPGRINVIYVGPLAPGEYFFFGEFAPDTARGTLVAVPIEEQKP</sequence>
<evidence type="ECO:0000259" key="1">
    <source>
        <dbReference type="Pfam" id="PF13473"/>
    </source>
</evidence>
<dbReference type="Gene3D" id="2.60.40.420">
    <property type="entry name" value="Cupredoxins - blue copper proteins"/>
    <property type="match status" value="1"/>
</dbReference>
<feature type="domain" description="EfeO-type cupredoxin-like" evidence="1">
    <location>
        <begin position="4"/>
        <end position="104"/>
    </location>
</feature>
<organism evidence="2 3">
    <name type="scientific">Pseudoalteromonas qingdaonensis</name>
    <dbReference type="NCBI Taxonomy" id="3131913"/>
    <lineage>
        <taxon>Bacteria</taxon>
        <taxon>Pseudomonadati</taxon>
        <taxon>Pseudomonadota</taxon>
        <taxon>Gammaproteobacteria</taxon>
        <taxon>Alteromonadales</taxon>
        <taxon>Pseudoalteromonadaceae</taxon>
        <taxon>Pseudoalteromonas</taxon>
    </lineage>
</organism>